<accession>A0A5N5T7S0</accession>
<sequence length="76" mass="8526">MKLSVFLAFLLVMLAYVAGSPSPVANDDVPYDRRKYNGYGTDDNYDRRQYNGYGTKDYDRRQYNGYGKGGGVGSAH</sequence>
<dbReference type="EMBL" id="SEYY01007085">
    <property type="protein sequence ID" value="KAB7502636.1"/>
    <property type="molecule type" value="Genomic_DNA"/>
</dbReference>
<name>A0A5N5T7S0_9CRUS</name>
<dbReference type="Proteomes" id="UP000326759">
    <property type="component" value="Unassembled WGS sequence"/>
</dbReference>
<evidence type="ECO:0000313" key="4">
    <source>
        <dbReference type="Proteomes" id="UP000326759"/>
    </source>
</evidence>
<reference evidence="3 4" key="1">
    <citation type="journal article" date="2019" name="PLoS Biol.">
        <title>Sex chromosomes control vertical transmission of feminizing Wolbachia symbionts in an isopod.</title>
        <authorList>
            <person name="Becking T."/>
            <person name="Chebbi M.A."/>
            <person name="Giraud I."/>
            <person name="Moumen B."/>
            <person name="Laverre T."/>
            <person name="Caubet Y."/>
            <person name="Peccoud J."/>
            <person name="Gilbert C."/>
            <person name="Cordaux R."/>
        </authorList>
    </citation>
    <scope>NUCLEOTIDE SEQUENCE [LARGE SCALE GENOMIC DNA]</scope>
    <source>
        <strain evidence="3">ANa2</strain>
        <tissue evidence="3">Whole body excluding digestive tract and cuticle</tissue>
    </source>
</reference>
<comment type="caution">
    <text evidence="3">The sequence shown here is derived from an EMBL/GenBank/DDBJ whole genome shotgun (WGS) entry which is preliminary data.</text>
</comment>
<dbReference type="OrthoDB" id="10330704at2759"/>
<feature type="chain" id="PRO_5024365287" evidence="2">
    <location>
        <begin position="20"/>
        <end position="76"/>
    </location>
</feature>
<protein>
    <submittedName>
        <fullName evidence="3">Uncharacterized protein</fullName>
    </submittedName>
</protein>
<evidence type="ECO:0000256" key="1">
    <source>
        <dbReference type="SAM" id="MobiDB-lite"/>
    </source>
</evidence>
<feature type="signal peptide" evidence="2">
    <location>
        <begin position="1"/>
        <end position="19"/>
    </location>
</feature>
<gene>
    <name evidence="3" type="ORF">Anas_12177</name>
</gene>
<keyword evidence="4" id="KW-1185">Reference proteome</keyword>
<feature type="region of interest" description="Disordered" evidence="1">
    <location>
        <begin position="27"/>
        <end position="76"/>
    </location>
</feature>
<dbReference type="AlphaFoldDB" id="A0A5N5T7S0"/>
<feature type="compositionally biased region" description="Gly residues" evidence="1">
    <location>
        <begin position="66"/>
        <end position="76"/>
    </location>
</feature>
<evidence type="ECO:0000313" key="3">
    <source>
        <dbReference type="EMBL" id="KAB7502636.1"/>
    </source>
</evidence>
<proteinExistence type="predicted"/>
<keyword evidence="2" id="KW-0732">Signal</keyword>
<evidence type="ECO:0000256" key="2">
    <source>
        <dbReference type="SAM" id="SignalP"/>
    </source>
</evidence>
<organism evidence="3 4">
    <name type="scientific">Armadillidium nasatum</name>
    <dbReference type="NCBI Taxonomy" id="96803"/>
    <lineage>
        <taxon>Eukaryota</taxon>
        <taxon>Metazoa</taxon>
        <taxon>Ecdysozoa</taxon>
        <taxon>Arthropoda</taxon>
        <taxon>Crustacea</taxon>
        <taxon>Multicrustacea</taxon>
        <taxon>Malacostraca</taxon>
        <taxon>Eumalacostraca</taxon>
        <taxon>Peracarida</taxon>
        <taxon>Isopoda</taxon>
        <taxon>Oniscidea</taxon>
        <taxon>Crinocheta</taxon>
        <taxon>Armadillidiidae</taxon>
        <taxon>Armadillidium</taxon>
    </lineage>
</organism>